<feature type="domain" description="MacB-like periplasmic core" evidence="9">
    <location>
        <begin position="21"/>
        <end position="164"/>
    </location>
</feature>
<evidence type="ECO:0000313" key="10">
    <source>
        <dbReference type="EMBL" id="ABR46598.1"/>
    </source>
</evidence>
<accession>A6TK80</accession>
<evidence type="ECO:0000256" key="7">
    <source>
        <dbReference type="SAM" id="Phobius"/>
    </source>
</evidence>
<proteinExistence type="inferred from homology"/>
<evidence type="ECO:0000256" key="4">
    <source>
        <dbReference type="ARBA" id="ARBA00022989"/>
    </source>
</evidence>
<evidence type="ECO:0000259" key="9">
    <source>
        <dbReference type="Pfam" id="PF12704"/>
    </source>
</evidence>
<dbReference type="KEGG" id="amt:Amet_0368"/>
<comment type="subcellular location">
    <subcellularLocation>
        <location evidence="1">Cell membrane</location>
        <topology evidence="1">Multi-pass membrane protein</topology>
    </subcellularLocation>
</comment>
<keyword evidence="4 7" id="KW-1133">Transmembrane helix</keyword>
<dbReference type="Pfam" id="PF02687">
    <property type="entry name" value="FtsX"/>
    <property type="match status" value="1"/>
</dbReference>
<protein>
    <recommendedName>
        <fullName evidence="12">ABC3 transporter permease protein domain-containing protein</fullName>
    </recommendedName>
</protein>
<dbReference type="InterPro" id="IPR025857">
    <property type="entry name" value="MacB_PCD"/>
</dbReference>
<dbReference type="PANTHER" id="PTHR30572">
    <property type="entry name" value="MEMBRANE COMPONENT OF TRANSPORTER-RELATED"/>
    <property type="match status" value="1"/>
</dbReference>
<dbReference type="PANTHER" id="PTHR30572:SF4">
    <property type="entry name" value="ABC TRANSPORTER PERMEASE YTRF"/>
    <property type="match status" value="1"/>
</dbReference>
<evidence type="ECO:0000256" key="5">
    <source>
        <dbReference type="ARBA" id="ARBA00023136"/>
    </source>
</evidence>
<gene>
    <name evidence="10" type="ordered locus">Amet_0368</name>
</gene>
<feature type="transmembrane region" description="Helical" evidence="7">
    <location>
        <begin position="362"/>
        <end position="386"/>
    </location>
</feature>
<keyword evidence="2" id="KW-1003">Cell membrane</keyword>
<dbReference type="Pfam" id="PF12704">
    <property type="entry name" value="MacB_PCD"/>
    <property type="match status" value="1"/>
</dbReference>
<evidence type="ECO:0000259" key="8">
    <source>
        <dbReference type="Pfam" id="PF02687"/>
    </source>
</evidence>
<keyword evidence="5 7" id="KW-0472">Membrane</keyword>
<keyword evidence="11" id="KW-1185">Reference proteome</keyword>
<keyword evidence="3 7" id="KW-0812">Transmembrane</keyword>
<evidence type="ECO:0008006" key="12">
    <source>
        <dbReference type="Google" id="ProtNLM"/>
    </source>
</evidence>
<dbReference type="RefSeq" id="WP_011971506.1">
    <property type="nucleotide sequence ID" value="NC_009633.1"/>
</dbReference>
<dbReference type="GO" id="GO:0022857">
    <property type="term" value="F:transmembrane transporter activity"/>
    <property type="evidence" value="ECO:0007669"/>
    <property type="project" value="TreeGrafter"/>
</dbReference>
<dbReference type="Proteomes" id="UP000001572">
    <property type="component" value="Chromosome"/>
</dbReference>
<feature type="transmembrane region" description="Helical" evidence="7">
    <location>
        <begin position="315"/>
        <end position="341"/>
    </location>
</feature>
<dbReference type="STRING" id="293826.Amet_0368"/>
<evidence type="ECO:0000256" key="6">
    <source>
        <dbReference type="ARBA" id="ARBA00038076"/>
    </source>
</evidence>
<dbReference type="InterPro" id="IPR050250">
    <property type="entry name" value="Macrolide_Exporter_MacB"/>
</dbReference>
<dbReference type="GO" id="GO:0005886">
    <property type="term" value="C:plasma membrane"/>
    <property type="evidence" value="ECO:0007669"/>
    <property type="project" value="UniProtKB-SubCell"/>
</dbReference>
<dbReference type="HOGENOM" id="CLU_000604_8_7_9"/>
<reference evidence="11" key="1">
    <citation type="journal article" date="2016" name="Genome Announc.">
        <title>Complete genome sequence of Alkaliphilus metalliredigens strain QYMF, an alkaliphilic and metal-reducing bacterium isolated from borax-contaminated leachate ponds.</title>
        <authorList>
            <person name="Hwang C."/>
            <person name="Copeland A."/>
            <person name="Lucas S."/>
            <person name="Lapidus A."/>
            <person name="Barry K."/>
            <person name="Detter J.C."/>
            <person name="Glavina Del Rio T."/>
            <person name="Hammon N."/>
            <person name="Israni S."/>
            <person name="Dalin E."/>
            <person name="Tice H."/>
            <person name="Pitluck S."/>
            <person name="Chertkov O."/>
            <person name="Brettin T."/>
            <person name="Bruce D."/>
            <person name="Han C."/>
            <person name="Schmutz J."/>
            <person name="Larimer F."/>
            <person name="Land M.L."/>
            <person name="Hauser L."/>
            <person name="Kyrpides N."/>
            <person name="Mikhailova N."/>
            <person name="Ye Q."/>
            <person name="Zhou J."/>
            <person name="Richardson P."/>
            <person name="Fields M.W."/>
        </authorList>
    </citation>
    <scope>NUCLEOTIDE SEQUENCE [LARGE SCALE GENOMIC DNA]</scope>
    <source>
        <strain evidence="11">QYMF</strain>
    </source>
</reference>
<feature type="transmembrane region" description="Helical" evidence="7">
    <location>
        <begin position="21"/>
        <end position="45"/>
    </location>
</feature>
<feature type="transmembrane region" description="Helical" evidence="7">
    <location>
        <begin position="406"/>
        <end position="431"/>
    </location>
</feature>
<evidence type="ECO:0000256" key="2">
    <source>
        <dbReference type="ARBA" id="ARBA00022475"/>
    </source>
</evidence>
<feature type="domain" description="ABC3 transporter permease C-terminal" evidence="8">
    <location>
        <begin position="320"/>
        <end position="441"/>
    </location>
</feature>
<organism evidence="10 11">
    <name type="scientific">Alkaliphilus metalliredigens (strain QYMF)</name>
    <dbReference type="NCBI Taxonomy" id="293826"/>
    <lineage>
        <taxon>Bacteria</taxon>
        <taxon>Bacillati</taxon>
        <taxon>Bacillota</taxon>
        <taxon>Clostridia</taxon>
        <taxon>Peptostreptococcales</taxon>
        <taxon>Natronincolaceae</taxon>
        <taxon>Alkaliphilus</taxon>
    </lineage>
</organism>
<dbReference type="EMBL" id="CP000724">
    <property type="protein sequence ID" value="ABR46598.1"/>
    <property type="molecule type" value="Genomic_DNA"/>
</dbReference>
<evidence type="ECO:0000313" key="11">
    <source>
        <dbReference type="Proteomes" id="UP000001572"/>
    </source>
</evidence>
<evidence type="ECO:0000256" key="1">
    <source>
        <dbReference type="ARBA" id="ARBA00004651"/>
    </source>
</evidence>
<evidence type="ECO:0000256" key="3">
    <source>
        <dbReference type="ARBA" id="ARBA00022692"/>
    </source>
</evidence>
<name>A6TK80_ALKMQ</name>
<dbReference type="OrthoDB" id="9770099at2"/>
<dbReference type="eggNOG" id="COG4591">
    <property type="taxonomic scope" value="Bacteria"/>
</dbReference>
<sequence length="449" mass="49195">MNSLDLFKMALDNLLRRKTRTVLTVLGVVIGTSSIVVMLSLGIAMNEGFKDQLSNMGDLTMIDVHNYGGYDGDGRSSQSKQVHLNDDAVRRFKQIPKVQGVMATKSAYMKMAAGNMVGYVPIIGIDPLVMEAFGFKVAEGRILMPTDKESIVFGKNIAMNMYNPRLRNAQRGGWGNEQPQVNLISNRLELTTNMEYGEVRNVGQETDQSYTPPKPHNVQGVGILEESFSEKDYNAYMNITALEKILEEDRRANRQDRSMGNMRQNENDYERVSIKVNEIDDVLGVQEIVKDMGFQAFSLTDMLNSMQETAQTIQMVLGGIGAVSLFVAAIGITNTMIMSIYERTREIGIIKVLGANLSDIRKLFLIEAAMIGLLGGIMGLVLSYTISFGLNKINVGFMGPGGGDTAISIIPIQLSLAAVAFATVIGIVSGYSPARRAMKLSALEAIKSE</sequence>
<dbReference type="InterPro" id="IPR003838">
    <property type="entry name" value="ABC3_permease_C"/>
</dbReference>
<dbReference type="AlphaFoldDB" id="A6TK80"/>
<comment type="similarity">
    <text evidence="6">Belongs to the ABC-4 integral membrane protein family.</text>
</comment>